<reference evidence="7 8" key="1">
    <citation type="journal article" date="2015" name="Genome Biol. Evol.">
        <title>Comparative Genomics of a Bacterivorous Green Alga Reveals Evolutionary Causalities and Consequences of Phago-Mixotrophic Mode of Nutrition.</title>
        <authorList>
            <person name="Burns J.A."/>
            <person name="Paasch A."/>
            <person name="Narechania A."/>
            <person name="Kim E."/>
        </authorList>
    </citation>
    <scope>NUCLEOTIDE SEQUENCE [LARGE SCALE GENOMIC DNA]</scope>
    <source>
        <strain evidence="7 8">PLY_AMNH</strain>
    </source>
</reference>
<feature type="domain" description="ABC transporter" evidence="6">
    <location>
        <begin position="64"/>
        <end position="116"/>
    </location>
</feature>
<comment type="subcellular location">
    <subcellularLocation>
        <location evidence="1">Membrane</location>
        <topology evidence="1">Multi-pass membrane protein</topology>
    </subcellularLocation>
</comment>
<dbReference type="EMBL" id="LGRX02015034">
    <property type="protein sequence ID" value="KAK3263794.1"/>
    <property type="molecule type" value="Genomic_DNA"/>
</dbReference>
<keyword evidence="5" id="KW-0472">Membrane</keyword>
<keyword evidence="2" id="KW-0813">Transport</keyword>
<accession>A0AAE0KX79</accession>
<keyword evidence="8" id="KW-1185">Reference proteome</keyword>
<dbReference type="PANTHER" id="PTHR48041">
    <property type="entry name" value="ABC TRANSPORTER G FAMILY MEMBER 28"/>
    <property type="match status" value="1"/>
</dbReference>
<dbReference type="Gene3D" id="3.40.50.300">
    <property type="entry name" value="P-loop containing nucleotide triphosphate hydrolases"/>
    <property type="match status" value="1"/>
</dbReference>
<dbReference type="GO" id="GO:0005524">
    <property type="term" value="F:ATP binding"/>
    <property type="evidence" value="ECO:0007669"/>
    <property type="project" value="InterPro"/>
</dbReference>
<evidence type="ECO:0000259" key="6">
    <source>
        <dbReference type="Pfam" id="PF00005"/>
    </source>
</evidence>
<dbReference type="AlphaFoldDB" id="A0AAE0KX79"/>
<organism evidence="7 8">
    <name type="scientific">Cymbomonas tetramitiformis</name>
    <dbReference type="NCBI Taxonomy" id="36881"/>
    <lineage>
        <taxon>Eukaryota</taxon>
        <taxon>Viridiplantae</taxon>
        <taxon>Chlorophyta</taxon>
        <taxon>Pyramimonadophyceae</taxon>
        <taxon>Pyramimonadales</taxon>
        <taxon>Pyramimonadaceae</taxon>
        <taxon>Cymbomonas</taxon>
    </lineage>
</organism>
<feature type="non-terminal residue" evidence="7">
    <location>
        <position position="1"/>
    </location>
</feature>
<evidence type="ECO:0000256" key="2">
    <source>
        <dbReference type="ARBA" id="ARBA00022448"/>
    </source>
</evidence>
<name>A0AAE0KX79_9CHLO</name>
<dbReference type="PANTHER" id="PTHR48041:SF91">
    <property type="entry name" value="ABC TRANSPORTER G FAMILY MEMBER 28"/>
    <property type="match status" value="1"/>
</dbReference>
<dbReference type="GO" id="GO:0016020">
    <property type="term" value="C:membrane"/>
    <property type="evidence" value="ECO:0007669"/>
    <property type="project" value="UniProtKB-SubCell"/>
</dbReference>
<evidence type="ECO:0000313" key="7">
    <source>
        <dbReference type="EMBL" id="KAK3263794.1"/>
    </source>
</evidence>
<proteinExistence type="predicted"/>
<keyword evidence="4" id="KW-1133">Transmembrane helix</keyword>
<comment type="caution">
    <text evidence="7">The sequence shown here is derived from an EMBL/GenBank/DDBJ whole genome shotgun (WGS) entry which is preliminary data.</text>
</comment>
<dbReference type="GO" id="GO:0016887">
    <property type="term" value="F:ATP hydrolysis activity"/>
    <property type="evidence" value="ECO:0007669"/>
    <property type="project" value="InterPro"/>
</dbReference>
<dbReference type="InterPro" id="IPR027417">
    <property type="entry name" value="P-loop_NTPase"/>
</dbReference>
<dbReference type="SUPFAM" id="SSF52540">
    <property type="entry name" value="P-loop containing nucleoside triphosphate hydrolases"/>
    <property type="match status" value="1"/>
</dbReference>
<gene>
    <name evidence="7" type="ORF">CYMTET_27424</name>
</gene>
<evidence type="ECO:0000256" key="4">
    <source>
        <dbReference type="ARBA" id="ARBA00022989"/>
    </source>
</evidence>
<dbReference type="Pfam" id="PF00005">
    <property type="entry name" value="ABC_tran"/>
    <property type="match status" value="1"/>
</dbReference>
<sequence length="134" mass="15115">DLMRTLLIEDFVPGFMWQHKERAHSTPEMRTYRQSFLKRMAVERIDVEFQRLGLRLKGNGAIVLDGVTGKLWSSHITAIMGPSGAGKTTFLATLLGKASYGSQTGRLLVNGMESTLEDFRWRARSCPETKILNL</sequence>
<evidence type="ECO:0000256" key="3">
    <source>
        <dbReference type="ARBA" id="ARBA00022692"/>
    </source>
</evidence>
<protein>
    <recommendedName>
        <fullName evidence="6">ABC transporter domain-containing protein</fullName>
    </recommendedName>
</protein>
<keyword evidence="3" id="KW-0812">Transmembrane</keyword>
<dbReference type="Proteomes" id="UP001190700">
    <property type="component" value="Unassembled WGS sequence"/>
</dbReference>
<dbReference type="InterPro" id="IPR003439">
    <property type="entry name" value="ABC_transporter-like_ATP-bd"/>
</dbReference>
<evidence type="ECO:0000256" key="1">
    <source>
        <dbReference type="ARBA" id="ARBA00004141"/>
    </source>
</evidence>
<dbReference type="GO" id="GO:0042626">
    <property type="term" value="F:ATPase-coupled transmembrane transporter activity"/>
    <property type="evidence" value="ECO:0007669"/>
    <property type="project" value="TreeGrafter"/>
</dbReference>
<dbReference type="InterPro" id="IPR050352">
    <property type="entry name" value="ABCG_transporters"/>
</dbReference>
<evidence type="ECO:0000313" key="8">
    <source>
        <dbReference type="Proteomes" id="UP001190700"/>
    </source>
</evidence>
<evidence type="ECO:0000256" key="5">
    <source>
        <dbReference type="ARBA" id="ARBA00023136"/>
    </source>
</evidence>